<feature type="transmembrane region" description="Helical" evidence="2">
    <location>
        <begin position="638"/>
        <end position="657"/>
    </location>
</feature>
<feature type="region of interest" description="Disordered" evidence="1">
    <location>
        <begin position="60"/>
        <end position="105"/>
    </location>
</feature>
<evidence type="ECO:0000256" key="1">
    <source>
        <dbReference type="SAM" id="MobiDB-lite"/>
    </source>
</evidence>
<feature type="compositionally biased region" description="Polar residues" evidence="1">
    <location>
        <begin position="31"/>
        <end position="40"/>
    </location>
</feature>
<keyword evidence="2" id="KW-1133">Transmembrane helix</keyword>
<reference evidence="3 4" key="1">
    <citation type="submission" date="2024-07" db="EMBL/GenBank/DDBJ databases">
        <title>Section-level genome sequencing and comparative genomics of Aspergillus sections Usti and Cavernicolus.</title>
        <authorList>
            <consortium name="Lawrence Berkeley National Laboratory"/>
            <person name="Nybo J.L."/>
            <person name="Vesth T.C."/>
            <person name="Theobald S."/>
            <person name="Frisvad J.C."/>
            <person name="Larsen T.O."/>
            <person name="Kjaerboelling I."/>
            <person name="Rothschild-Mancinelli K."/>
            <person name="Lyhne E.K."/>
            <person name="Kogle M.E."/>
            <person name="Barry K."/>
            <person name="Clum A."/>
            <person name="Na H."/>
            <person name="Ledsgaard L."/>
            <person name="Lin J."/>
            <person name="Lipzen A."/>
            <person name="Kuo A."/>
            <person name="Riley R."/>
            <person name="Mondo S."/>
            <person name="LaButti K."/>
            <person name="Haridas S."/>
            <person name="Pangalinan J."/>
            <person name="Salamov A.A."/>
            <person name="Simmons B.A."/>
            <person name="Magnuson J.K."/>
            <person name="Chen J."/>
            <person name="Drula E."/>
            <person name="Henrissat B."/>
            <person name="Wiebenga A."/>
            <person name="Lubbers R.J."/>
            <person name="Gomes A.C."/>
            <person name="Makela M.R."/>
            <person name="Stajich J."/>
            <person name="Grigoriev I.V."/>
            <person name="Mortensen U.H."/>
            <person name="De vries R.P."/>
            <person name="Baker S.E."/>
            <person name="Andersen M.R."/>
        </authorList>
    </citation>
    <scope>NUCLEOTIDE SEQUENCE [LARGE SCALE GENOMIC DNA]</scope>
    <source>
        <strain evidence="3 4">CBS 600.67</strain>
    </source>
</reference>
<gene>
    <name evidence="3" type="ORF">BDW59DRAFT_1295</name>
</gene>
<proteinExistence type="predicted"/>
<evidence type="ECO:0000256" key="2">
    <source>
        <dbReference type="SAM" id="Phobius"/>
    </source>
</evidence>
<sequence length="673" mass="73367">MSGSQFQLFPPPAPQGVPKNPFRKGPRRPSIDTQSTSSTPLEDLRGKGAEAKAVVFQVVEPHSIKPPPQAHVPPLPPRSFTPELISGPSAESPPRSPPRGESLSNAANSSFVLDDTASPVIAMKSMFPRYNPDAPPAQQPYHRANSNSFSRPRYRPTGLRLDITPAPEIDRALGPKTVPADIYDFPAGMFDAVEVQYSSPAQLKTLWEATNGQRPNNLSGNYNLRMERLDTATFVFGDPSSPFYTMQTYSTNELSITRGSPSIPNSIPVMMLQIEDRCRREAPNDGLVSHLFSRLAAMLAIDQATELSRQHQLSPPDAAEVEKTALKRAAAQESCKLSWNATKRVYELRHPSLSRQYQKQQSQPPTPPALVGAAGIALSPTRPRHTSGGALHISVSTPTNQGQSCGQTQAPTIVVTAPLPNNSVDAALMTSPRISTLPLSGSVSESDEALASLDLRTMTLSISASAISDTIPSLYAIDSIVAAILAVAVSDLSTNPVLGDMPLYDPTQVQPHQQTPTPPQPTYTSTPSNRPKLVATLAERDDLDTRSLELPTYIQTQPQIPKENRKWWSALRAKITQFQTNRRQKAKAKANQKSISPTSPITEEIDLEKYGIKSSPSTKKDTKQKEELPGLARGLIKLFFWGLKLIFWALTVAFKILGWGVNVMFKCVTGEKA</sequence>
<evidence type="ECO:0000313" key="4">
    <source>
        <dbReference type="Proteomes" id="UP001610335"/>
    </source>
</evidence>
<protein>
    <submittedName>
        <fullName evidence="3">Uncharacterized protein</fullName>
    </submittedName>
</protein>
<organism evidence="3 4">
    <name type="scientific">Aspergillus cavernicola</name>
    <dbReference type="NCBI Taxonomy" id="176166"/>
    <lineage>
        <taxon>Eukaryota</taxon>
        <taxon>Fungi</taxon>
        <taxon>Dikarya</taxon>
        <taxon>Ascomycota</taxon>
        <taxon>Pezizomycotina</taxon>
        <taxon>Eurotiomycetes</taxon>
        <taxon>Eurotiomycetidae</taxon>
        <taxon>Eurotiales</taxon>
        <taxon>Aspergillaceae</taxon>
        <taxon>Aspergillus</taxon>
        <taxon>Aspergillus subgen. Nidulantes</taxon>
    </lineage>
</organism>
<feature type="compositionally biased region" description="Low complexity" evidence="1">
    <location>
        <begin position="506"/>
        <end position="515"/>
    </location>
</feature>
<dbReference type="Proteomes" id="UP001610335">
    <property type="component" value="Unassembled WGS sequence"/>
</dbReference>
<evidence type="ECO:0000313" key="3">
    <source>
        <dbReference type="EMBL" id="KAL2834934.1"/>
    </source>
</evidence>
<comment type="caution">
    <text evidence="3">The sequence shown here is derived from an EMBL/GenBank/DDBJ whole genome shotgun (WGS) entry which is preliminary data.</text>
</comment>
<name>A0ABR4J4M4_9EURO</name>
<keyword evidence="2" id="KW-0812">Transmembrane</keyword>
<feature type="region of interest" description="Disordered" evidence="1">
    <location>
        <begin position="503"/>
        <end position="529"/>
    </location>
</feature>
<dbReference type="EMBL" id="JBFXLS010000001">
    <property type="protein sequence ID" value="KAL2834934.1"/>
    <property type="molecule type" value="Genomic_DNA"/>
</dbReference>
<feature type="region of interest" description="Disordered" evidence="1">
    <location>
        <begin position="1"/>
        <end position="48"/>
    </location>
</feature>
<keyword evidence="2" id="KW-0472">Membrane</keyword>
<feature type="region of interest" description="Disordered" evidence="1">
    <location>
        <begin position="130"/>
        <end position="161"/>
    </location>
</feature>
<accession>A0ABR4J4M4</accession>
<keyword evidence="4" id="KW-1185">Reference proteome</keyword>
<feature type="compositionally biased region" description="Pro residues" evidence="1">
    <location>
        <begin position="64"/>
        <end position="79"/>
    </location>
</feature>